<evidence type="ECO:0000313" key="2">
    <source>
        <dbReference type="EMBL" id="KAF1813845.1"/>
    </source>
</evidence>
<feature type="compositionally biased region" description="Polar residues" evidence="1">
    <location>
        <begin position="445"/>
        <end position="459"/>
    </location>
</feature>
<feature type="compositionally biased region" description="Polar residues" evidence="1">
    <location>
        <begin position="693"/>
        <end position="721"/>
    </location>
</feature>
<feature type="compositionally biased region" description="Pro residues" evidence="1">
    <location>
        <begin position="1098"/>
        <end position="1110"/>
    </location>
</feature>
<protein>
    <submittedName>
        <fullName evidence="2 4">Uncharacterized protein</fullName>
    </submittedName>
</protein>
<organism evidence="2">
    <name type="scientific">Eremomyces bilateralis CBS 781.70</name>
    <dbReference type="NCBI Taxonomy" id="1392243"/>
    <lineage>
        <taxon>Eukaryota</taxon>
        <taxon>Fungi</taxon>
        <taxon>Dikarya</taxon>
        <taxon>Ascomycota</taxon>
        <taxon>Pezizomycotina</taxon>
        <taxon>Dothideomycetes</taxon>
        <taxon>Dothideomycetes incertae sedis</taxon>
        <taxon>Eremomycetales</taxon>
        <taxon>Eremomycetaceae</taxon>
        <taxon>Eremomyces</taxon>
    </lineage>
</organism>
<feature type="compositionally biased region" description="Low complexity" evidence="1">
    <location>
        <begin position="914"/>
        <end position="923"/>
    </location>
</feature>
<feature type="compositionally biased region" description="Low complexity" evidence="1">
    <location>
        <begin position="368"/>
        <end position="377"/>
    </location>
</feature>
<feature type="compositionally biased region" description="Polar residues" evidence="1">
    <location>
        <begin position="632"/>
        <end position="652"/>
    </location>
</feature>
<feature type="compositionally biased region" description="Pro residues" evidence="1">
    <location>
        <begin position="801"/>
        <end position="811"/>
    </location>
</feature>
<feature type="compositionally biased region" description="Low complexity" evidence="1">
    <location>
        <begin position="958"/>
        <end position="970"/>
    </location>
</feature>
<accession>A0A6G1G6Y0</accession>
<evidence type="ECO:0000256" key="1">
    <source>
        <dbReference type="SAM" id="MobiDB-lite"/>
    </source>
</evidence>
<feature type="compositionally biased region" description="Polar residues" evidence="1">
    <location>
        <begin position="987"/>
        <end position="1015"/>
    </location>
</feature>
<evidence type="ECO:0000313" key="3">
    <source>
        <dbReference type="Proteomes" id="UP000504638"/>
    </source>
</evidence>
<feature type="compositionally biased region" description="Low complexity" evidence="1">
    <location>
        <begin position="1081"/>
        <end position="1097"/>
    </location>
</feature>
<feature type="compositionally biased region" description="Basic and acidic residues" evidence="1">
    <location>
        <begin position="1"/>
        <end position="10"/>
    </location>
</feature>
<feature type="compositionally biased region" description="Basic and acidic residues" evidence="1">
    <location>
        <begin position="253"/>
        <end position="271"/>
    </location>
</feature>
<feature type="compositionally biased region" description="Low complexity" evidence="1">
    <location>
        <begin position="466"/>
        <end position="475"/>
    </location>
</feature>
<feature type="compositionally biased region" description="Polar residues" evidence="1">
    <location>
        <begin position="94"/>
        <end position="103"/>
    </location>
</feature>
<reference evidence="4" key="3">
    <citation type="submission" date="2025-04" db="UniProtKB">
        <authorList>
            <consortium name="RefSeq"/>
        </authorList>
    </citation>
    <scope>IDENTIFICATION</scope>
    <source>
        <strain evidence="4">CBS 781.70</strain>
    </source>
</reference>
<feature type="compositionally biased region" description="Low complexity" evidence="1">
    <location>
        <begin position="216"/>
        <end position="233"/>
    </location>
</feature>
<keyword evidence="3" id="KW-1185">Reference proteome</keyword>
<dbReference type="OrthoDB" id="10250354at2759"/>
<dbReference type="RefSeq" id="XP_033535476.1">
    <property type="nucleotide sequence ID" value="XM_033675035.1"/>
</dbReference>
<feature type="compositionally biased region" description="Gly residues" evidence="1">
    <location>
        <begin position="288"/>
        <end position="298"/>
    </location>
</feature>
<dbReference type="AlphaFoldDB" id="A0A6G1G6Y0"/>
<dbReference type="GeneID" id="54415605"/>
<dbReference type="Proteomes" id="UP000504638">
    <property type="component" value="Unplaced"/>
</dbReference>
<feature type="region of interest" description="Disordered" evidence="1">
    <location>
        <begin position="681"/>
        <end position="1056"/>
    </location>
</feature>
<feature type="compositionally biased region" description="Polar residues" evidence="1">
    <location>
        <begin position="736"/>
        <end position="745"/>
    </location>
</feature>
<reference evidence="2 4" key="1">
    <citation type="submission" date="2020-01" db="EMBL/GenBank/DDBJ databases">
        <authorList>
            <consortium name="DOE Joint Genome Institute"/>
            <person name="Haridas S."/>
            <person name="Albert R."/>
            <person name="Binder M."/>
            <person name="Bloem J."/>
            <person name="Labutti K."/>
            <person name="Salamov A."/>
            <person name="Andreopoulos B."/>
            <person name="Baker S.E."/>
            <person name="Barry K."/>
            <person name="Bills G."/>
            <person name="Bluhm B.H."/>
            <person name="Cannon C."/>
            <person name="Castanera R."/>
            <person name="Culley D.E."/>
            <person name="Daum C."/>
            <person name="Ezra D."/>
            <person name="Gonzalez J.B."/>
            <person name="Henrissat B."/>
            <person name="Kuo A."/>
            <person name="Liang C."/>
            <person name="Lipzen A."/>
            <person name="Lutzoni F."/>
            <person name="Magnuson J."/>
            <person name="Mondo S."/>
            <person name="Nolan M."/>
            <person name="Ohm R."/>
            <person name="Pangilinan J."/>
            <person name="Park H.-J."/>
            <person name="Ramirez L."/>
            <person name="Alfaro M."/>
            <person name="Sun H."/>
            <person name="Tritt A."/>
            <person name="Yoshinaga Y."/>
            <person name="Zwiers L.-H."/>
            <person name="Turgeon B.G."/>
            <person name="Goodwin S.B."/>
            <person name="Spatafora J.W."/>
            <person name="Crous P.W."/>
            <person name="Grigoriev I.V."/>
        </authorList>
    </citation>
    <scope>NUCLEOTIDE SEQUENCE</scope>
    <source>
        <strain evidence="2 4">CBS 781.70</strain>
    </source>
</reference>
<feature type="compositionally biased region" description="Pro residues" evidence="1">
    <location>
        <begin position="1020"/>
        <end position="1032"/>
    </location>
</feature>
<reference evidence="4" key="2">
    <citation type="submission" date="2020-04" db="EMBL/GenBank/DDBJ databases">
        <authorList>
            <consortium name="NCBI Genome Project"/>
        </authorList>
    </citation>
    <scope>NUCLEOTIDE SEQUENCE</scope>
    <source>
        <strain evidence="4">CBS 781.70</strain>
    </source>
</reference>
<feature type="region of interest" description="Disordered" evidence="1">
    <location>
        <begin position="1"/>
        <end position="545"/>
    </location>
</feature>
<feature type="compositionally biased region" description="Low complexity" evidence="1">
    <location>
        <begin position="68"/>
        <end position="77"/>
    </location>
</feature>
<feature type="compositionally biased region" description="Basic and acidic residues" evidence="1">
    <location>
        <begin position="503"/>
        <end position="513"/>
    </location>
</feature>
<feature type="compositionally biased region" description="Basic and acidic residues" evidence="1">
    <location>
        <begin position="829"/>
        <end position="843"/>
    </location>
</feature>
<dbReference type="EMBL" id="ML975154">
    <property type="protein sequence ID" value="KAF1813845.1"/>
    <property type="molecule type" value="Genomic_DNA"/>
</dbReference>
<feature type="compositionally biased region" description="Basic and acidic residues" evidence="1">
    <location>
        <begin position="169"/>
        <end position="182"/>
    </location>
</feature>
<sequence>MHHAKSHEQPSRPPPPRPDPRPYTSAYEGMNARRGSFGRSASTRVPKPGGFDPRAKQDEPPASGSAYFTQSRFSSRQQPPPPPAAKTTGFGASKSATATPTSRKSTEDPFAGGRSQHASDEAPFAEGRDRPRAPYTSQPGEKFNIFGEGMKRSSSVRASPGRAHVSSDTSDRTSREATPESRARHRSASPSARSAYNPIPTKPASQPRKKPPPPSARYSSYSSTSSEDSSGPDYPSNLGPGARHVHPGAGRSSDPETARRKSEGHATERKMASPGGFWKRGTKPNGEAGSGTMPGGPTAGAAPVPGQASSEGGTGSNKPMYDNPSLSDTHFASPSGPKFSSRPSNFPSGSFAGVYSYPASHGDPFLPPGAVQGGHQQHQQHHYHPQQTPGPPGYGPPFGVIGEERNMSQTSVNTFPGPPPRISSLENSATWPLAFGQQKPRRPSACSSFAPNQQASAQTSDKRSASRASWASRASKSSRRSESSWHNVWPFGSIKRAASRVSRNTDKQDKQNDVPDWAYPSTVLPPESAAGEGTPHAPECNTKKTRFNAYEQVGIGVDRLRTQQSASSGSSARQYADVGYRTLEDAASLSSPYLAQVFTQAARDALRADQTYPGSNQPAPRPDDYAPGFPLSKSQSKPTSNQLPSHASSQFKTPAAPMDHSSTFQSIFDFFNFSKRAPYSPASDFPEFDDNSNHNNPSVNDADNFAPNSFNIPSFSQSQSARGPADTARHARSEESINTTFSPSEWSGKFEGNPDYFAPPPTAPKVRKDSTTSAHRSPTRSRSASRPSAPGTPKPAETAQMPPPPIPPVPQSPLRTTPSGNLQFPAAPGEKRFKPELWNETKGWDFQPPDSLEKKPSSPTKGPRNGRVSEHDRRAKGPNVEDVRDEELGGGGIGIGVNANHADATPAQEEGGRASRTSSGGASVDAMDIDTEPPFMTPQPPQPQMHMPNGIARELSGSTAASPTPARAPRLVSQPTQRPDWSDVKNRTYQAYMNQVNGTSTHPTLQQSPRPTSSGFPVDQPLPPPPPGPPPSVRTSTGKKLPKSRRPPVNLADLQNVSPFTTTAGLEGLADLNTTLPFPSRPSSSHPTAPTATLPLSLPAPPRAPPPPPHLTQSSWTQYYERMGAYMGEWSNFNNTMLGHFAARQSALANVIEISKGPHRASWLGQVGDGREGGFESYMRGMKEDERVSTHWNVAKEKHREAVEEFAGVRGKVVAAFGRGVV</sequence>
<feature type="region of interest" description="Disordered" evidence="1">
    <location>
        <begin position="606"/>
        <end position="658"/>
    </location>
</feature>
<proteinExistence type="predicted"/>
<feature type="region of interest" description="Disordered" evidence="1">
    <location>
        <begin position="1072"/>
        <end position="1113"/>
    </location>
</feature>
<evidence type="ECO:0000313" key="4">
    <source>
        <dbReference type="RefSeq" id="XP_033535476.1"/>
    </source>
</evidence>
<name>A0A6G1G6Y0_9PEZI</name>
<feature type="compositionally biased region" description="Low complexity" evidence="1">
    <location>
        <begin position="771"/>
        <end position="800"/>
    </location>
</feature>
<gene>
    <name evidence="2 4" type="ORF">P152DRAFT_293637</name>
</gene>
<feature type="compositionally biased region" description="Basic and acidic residues" evidence="1">
    <location>
        <begin position="867"/>
        <end position="882"/>
    </location>
</feature>